<accession>A0A3L8SI05</accession>
<name>A0A3L8SI05_CHLGU</name>
<evidence type="ECO:0000313" key="1">
    <source>
        <dbReference type="EMBL" id="RLW01604.1"/>
    </source>
</evidence>
<protein>
    <submittedName>
        <fullName evidence="1">Uncharacterized protein</fullName>
    </submittedName>
</protein>
<proteinExistence type="predicted"/>
<gene>
    <name evidence="1" type="ORF">DV515_00008038</name>
</gene>
<dbReference type="EMBL" id="QUSF01000022">
    <property type="protein sequence ID" value="RLW01604.1"/>
    <property type="molecule type" value="Genomic_DNA"/>
</dbReference>
<sequence>MEQCPQMSLGSGKWSKRGQGWLRLVLGMGRVCSCRGPKHPAAAALTKREREYLPQHLVLVYENFCEDLS</sequence>
<reference evidence="1 2" key="1">
    <citation type="journal article" date="2018" name="Proc. R. Soc. B">
        <title>A non-coding region near Follistatin controls head colour polymorphism in the Gouldian finch.</title>
        <authorList>
            <person name="Toomey M.B."/>
            <person name="Marques C.I."/>
            <person name="Andrade P."/>
            <person name="Araujo P.M."/>
            <person name="Sabatino S."/>
            <person name="Gazda M.A."/>
            <person name="Afonso S."/>
            <person name="Lopes R.J."/>
            <person name="Corbo J.C."/>
            <person name="Carneiro M."/>
        </authorList>
    </citation>
    <scope>NUCLEOTIDE SEQUENCE [LARGE SCALE GENOMIC DNA]</scope>
    <source>
        <strain evidence="1">Red01</strain>
        <tissue evidence="1">Muscle</tissue>
    </source>
</reference>
<evidence type="ECO:0000313" key="2">
    <source>
        <dbReference type="Proteomes" id="UP000276834"/>
    </source>
</evidence>
<dbReference type="Proteomes" id="UP000276834">
    <property type="component" value="Unassembled WGS sequence"/>
</dbReference>
<comment type="caution">
    <text evidence="1">The sequence shown here is derived from an EMBL/GenBank/DDBJ whole genome shotgun (WGS) entry which is preliminary data.</text>
</comment>
<keyword evidence="2" id="KW-1185">Reference proteome</keyword>
<organism evidence="1 2">
    <name type="scientific">Chloebia gouldiae</name>
    <name type="common">Gouldian finch</name>
    <name type="synonym">Erythrura gouldiae</name>
    <dbReference type="NCBI Taxonomy" id="44316"/>
    <lineage>
        <taxon>Eukaryota</taxon>
        <taxon>Metazoa</taxon>
        <taxon>Chordata</taxon>
        <taxon>Craniata</taxon>
        <taxon>Vertebrata</taxon>
        <taxon>Euteleostomi</taxon>
        <taxon>Archelosauria</taxon>
        <taxon>Archosauria</taxon>
        <taxon>Dinosauria</taxon>
        <taxon>Saurischia</taxon>
        <taxon>Theropoda</taxon>
        <taxon>Coelurosauria</taxon>
        <taxon>Aves</taxon>
        <taxon>Neognathae</taxon>
        <taxon>Neoaves</taxon>
        <taxon>Telluraves</taxon>
        <taxon>Australaves</taxon>
        <taxon>Passeriformes</taxon>
        <taxon>Passeroidea</taxon>
        <taxon>Passeridae</taxon>
        <taxon>Chloebia</taxon>
    </lineage>
</organism>
<dbReference type="AlphaFoldDB" id="A0A3L8SI05"/>